<feature type="compositionally biased region" description="Acidic residues" evidence="1">
    <location>
        <begin position="55"/>
        <end position="64"/>
    </location>
</feature>
<proteinExistence type="predicted"/>
<feature type="region of interest" description="Disordered" evidence="1">
    <location>
        <begin position="261"/>
        <end position="314"/>
    </location>
</feature>
<evidence type="ECO:0000256" key="1">
    <source>
        <dbReference type="SAM" id="MobiDB-lite"/>
    </source>
</evidence>
<gene>
    <name evidence="3" type="ORF">EJ06DRAFT_585301</name>
</gene>
<feature type="region of interest" description="Disordered" evidence="1">
    <location>
        <begin position="45"/>
        <end position="100"/>
    </location>
</feature>
<name>A0A6G1HKS2_9PEZI</name>
<dbReference type="EMBL" id="ML996707">
    <property type="protein sequence ID" value="KAF2396437.1"/>
    <property type="molecule type" value="Genomic_DNA"/>
</dbReference>
<keyword evidence="2" id="KW-1133">Transmembrane helix</keyword>
<keyword evidence="4" id="KW-1185">Reference proteome</keyword>
<dbReference type="OrthoDB" id="5327700at2759"/>
<feature type="compositionally biased region" description="Low complexity" evidence="1">
    <location>
        <begin position="78"/>
        <end position="88"/>
    </location>
</feature>
<sequence length="447" mass="47870">MSFSYDRYDSRRSSTRRSTLGYWVPLLVTSVLAAGGLAAWIWSTRDDHESSTSSSDDDDLSYPEEDPRGRDGPPGFDAQPGYGAAARGAGPGEQQGQGDMMTRVSDVLRRTPSPQQVFDTASKRVVAGVAAAGAVVGTALNAIREGDEEHKGEFDDHRQWSEEVTRREVSTTETENIPAVAPVVPTYNATETRRDGPQKYAPDARRKTVVVVLSGETLGGEEDEAQGAAYTEHVSLLSQLPPVNPATTKLLILIYNPEANKSPAQGPLRTTAPPSLGSSYSNVNTPAVTPGEELASMDPAPYTPGSRTPGSTRASGGSYFDVVYRSAVAHVTEPSGVMPFGTRTGWVHMLKHLAPDVVYVVDALSGERGENIEAVKGWVHGTVCVVVGGDGSGLGALVDTEDESEGRNEKKSKWWERSDMIGLGKGVEVVDGVRVGDDWERRVVGRQ</sequence>
<evidence type="ECO:0000313" key="3">
    <source>
        <dbReference type="EMBL" id="KAF2396437.1"/>
    </source>
</evidence>
<feature type="transmembrane region" description="Helical" evidence="2">
    <location>
        <begin position="20"/>
        <end position="42"/>
    </location>
</feature>
<feature type="compositionally biased region" description="Polar residues" evidence="1">
    <location>
        <begin position="305"/>
        <end position="314"/>
    </location>
</feature>
<keyword evidence="2" id="KW-0812">Transmembrane</keyword>
<dbReference type="AlphaFoldDB" id="A0A6G1HKS2"/>
<dbReference type="Proteomes" id="UP000799640">
    <property type="component" value="Unassembled WGS sequence"/>
</dbReference>
<reference evidence="3" key="1">
    <citation type="journal article" date="2020" name="Stud. Mycol.">
        <title>101 Dothideomycetes genomes: a test case for predicting lifestyles and emergence of pathogens.</title>
        <authorList>
            <person name="Haridas S."/>
            <person name="Albert R."/>
            <person name="Binder M."/>
            <person name="Bloem J."/>
            <person name="Labutti K."/>
            <person name="Salamov A."/>
            <person name="Andreopoulos B."/>
            <person name="Baker S."/>
            <person name="Barry K."/>
            <person name="Bills G."/>
            <person name="Bluhm B."/>
            <person name="Cannon C."/>
            <person name="Castanera R."/>
            <person name="Culley D."/>
            <person name="Daum C."/>
            <person name="Ezra D."/>
            <person name="Gonzalez J."/>
            <person name="Henrissat B."/>
            <person name="Kuo A."/>
            <person name="Liang C."/>
            <person name="Lipzen A."/>
            <person name="Lutzoni F."/>
            <person name="Magnuson J."/>
            <person name="Mondo S."/>
            <person name="Nolan M."/>
            <person name="Ohm R."/>
            <person name="Pangilinan J."/>
            <person name="Park H.-J."/>
            <person name="Ramirez L."/>
            <person name="Alfaro M."/>
            <person name="Sun H."/>
            <person name="Tritt A."/>
            <person name="Yoshinaga Y."/>
            <person name="Zwiers L.-H."/>
            <person name="Turgeon B."/>
            <person name="Goodwin S."/>
            <person name="Spatafora J."/>
            <person name="Crous P."/>
            <person name="Grigoriev I."/>
        </authorList>
    </citation>
    <scope>NUCLEOTIDE SEQUENCE</scope>
    <source>
        <strain evidence="3">CBS 262.69</strain>
    </source>
</reference>
<organism evidence="3 4">
    <name type="scientific">Trichodelitschia bisporula</name>
    <dbReference type="NCBI Taxonomy" id="703511"/>
    <lineage>
        <taxon>Eukaryota</taxon>
        <taxon>Fungi</taxon>
        <taxon>Dikarya</taxon>
        <taxon>Ascomycota</taxon>
        <taxon>Pezizomycotina</taxon>
        <taxon>Dothideomycetes</taxon>
        <taxon>Dothideomycetes incertae sedis</taxon>
        <taxon>Phaeotrichales</taxon>
        <taxon>Phaeotrichaceae</taxon>
        <taxon>Trichodelitschia</taxon>
    </lineage>
</organism>
<evidence type="ECO:0000313" key="4">
    <source>
        <dbReference type="Proteomes" id="UP000799640"/>
    </source>
</evidence>
<protein>
    <submittedName>
        <fullName evidence="3">Uncharacterized protein</fullName>
    </submittedName>
</protein>
<accession>A0A6G1HKS2</accession>
<keyword evidence="2" id="KW-0472">Membrane</keyword>
<feature type="compositionally biased region" description="Polar residues" evidence="1">
    <location>
        <begin position="272"/>
        <end position="287"/>
    </location>
</feature>
<evidence type="ECO:0000256" key="2">
    <source>
        <dbReference type="SAM" id="Phobius"/>
    </source>
</evidence>